<keyword evidence="3" id="KW-1185">Reference proteome</keyword>
<feature type="region of interest" description="Disordered" evidence="1">
    <location>
        <begin position="54"/>
        <end position="139"/>
    </location>
</feature>
<protein>
    <submittedName>
        <fullName evidence="2">Uncharacterized protein</fullName>
    </submittedName>
</protein>
<evidence type="ECO:0000256" key="1">
    <source>
        <dbReference type="SAM" id="MobiDB-lite"/>
    </source>
</evidence>
<accession>A0ABQ9I7Q8</accession>
<dbReference type="Proteomes" id="UP001159363">
    <property type="component" value="Chromosome 2"/>
</dbReference>
<name>A0ABQ9I7Q8_9NEOP</name>
<evidence type="ECO:0000313" key="3">
    <source>
        <dbReference type="Proteomes" id="UP001159363"/>
    </source>
</evidence>
<sequence length="139" mass="14902">MVNHPGRKVNIYQVGKLSKGAFARASVIKTALKGFEKAGLYRLNRNIFTGHMFAPAETTDRPATQAPQDEAPQAKASQDTPPQAEAPQNKLPQAKSSEATTPQSETPQDKVSQAKVSQASIIKGFKGPRDELFAVPGTS</sequence>
<proteinExistence type="predicted"/>
<feature type="compositionally biased region" description="Polar residues" evidence="1">
    <location>
        <begin position="90"/>
        <end position="120"/>
    </location>
</feature>
<evidence type="ECO:0000313" key="2">
    <source>
        <dbReference type="EMBL" id="KAJ8892661.1"/>
    </source>
</evidence>
<comment type="caution">
    <text evidence="2">The sequence shown here is derived from an EMBL/GenBank/DDBJ whole genome shotgun (WGS) entry which is preliminary data.</text>
</comment>
<organism evidence="2 3">
    <name type="scientific">Dryococelus australis</name>
    <dbReference type="NCBI Taxonomy" id="614101"/>
    <lineage>
        <taxon>Eukaryota</taxon>
        <taxon>Metazoa</taxon>
        <taxon>Ecdysozoa</taxon>
        <taxon>Arthropoda</taxon>
        <taxon>Hexapoda</taxon>
        <taxon>Insecta</taxon>
        <taxon>Pterygota</taxon>
        <taxon>Neoptera</taxon>
        <taxon>Polyneoptera</taxon>
        <taxon>Phasmatodea</taxon>
        <taxon>Verophasmatodea</taxon>
        <taxon>Anareolatae</taxon>
        <taxon>Phasmatidae</taxon>
        <taxon>Eurycanthinae</taxon>
        <taxon>Dryococelus</taxon>
    </lineage>
</organism>
<reference evidence="2 3" key="1">
    <citation type="submission" date="2023-02" db="EMBL/GenBank/DDBJ databases">
        <title>LHISI_Scaffold_Assembly.</title>
        <authorList>
            <person name="Stuart O.P."/>
            <person name="Cleave R."/>
            <person name="Magrath M.J.L."/>
            <person name="Mikheyev A.S."/>
        </authorList>
    </citation>
    <scope>NUCLEOTIDE SEQUENCE [LARGE SCALE GENOMIC DNA]</scope>
    <source>
        <strain evidence="2">Daus_M_001</strain>
        <tissue evidence="2">Leg muscle</tissue>
    </source>
</reference>
<gene>
    <name evidence="2" type="ORF">PR048_005242</name>
</gene>
<dbReference type="EMBL" id="JARBHB010000002">
    <property type="protein sequence ID" value="KAJ8892661.1"/>
    <property type="molecule type" value="Genomic_DNA"/>
</dbReference>